<proteinExistence type="predicted"/>
<gene>
    <name evidence="1" type="ORF">JR316_011026</name>
</gene>
<comment type="caution">
    <text evidence="1">The sequence shown here is derived from an EMBL/GenBank/DDBJ whole genome shotgun (WGS) entry which is preliminary data.</text>
</comment>
<accession>A0A8H8CG89</accession>
<dbReference type="EMBL" id="JAFIQS010000013">
    <property type="protein sequence ID" value="KAG5163835.1"/>
    <property type="molecule type" value="Genomic_DNA"/>
</dbReference>
<dbReference type="SUPFAM" id="SSF52777">
    <property type="entry name" value="CoA-dependent acyltransferases"/>
    <property type="match status" value="1"/>
</dbReference>
<dbReference type="PANTHER" id="PTHR28037:SF1">
    <property type="entry name" value="ALCOHOL O-ACETYLTRANSFERASE 1-RELATED"/>
    <property type="match status" value="1"/>
</dbReference>
<reference evidence="1" key="1">
    <citation type="submission" date="2021-02" db="EMBL/GenBank/DDBJ databases">
        <title>Psilocybe cubensis genome.</title>
        <authorList>
            <person name="Mckernan K.J."/>
            <person name="Crawford S."/>
            <person name="Trippe A."/>
            <person name="Kane L.T."/>
            <person name="Mclaughlin S."/>
        </authorList>
    </citation>
    <scope>NUCLEOTIDE SEQUENCE [LARGE SCALE GENOMIC DNA]</scope>
    <source>
        <strain evidence="1">MGC-MH-2018</strain>
    </source>
</reference>
<organism evidence="1">
    <name type="scientific">Psilocybe cubensis</name>
    <name type="common">Psychedelic mushroom</name>
    <name type="synonym">Stropharia cubensis</name>
    <dbReference type="NCBI Taxonomy" id="181762"/>
    <lineage>
        <taxon>Eukaryota</taxon>
        <taxon>Fungi</taxon>
        <taxon>Dikarya</taxon>
        <taxon>Basidiomycota</taxon>
        <taxon>Agaricomycotina</taxon>
        <taxon>Agaricomycetes</taxon>
        <taxon>Agaricomycetidae</taxon>
        <taxon>Agaricales</taxon>
        <taxon>Agaricineae</taxon>
        <taxon>Strophariaceae</taxon>
        <taxon>Psilocybe</taxon>
    </lineage>
</organism>
<dbReference type="InterPro" id="IPR023213">
    <property type="entry name" value="CAT-like_dom_sf"/>
</dbReference>
<name>A0A8H8CG89_PSICU</name>
<protein>
    <submittedName>
        <fullName evidence="1">Uncharacterized protein</fullName>
    </submittedName>
</protein>
<dbReference type="AlphaFoldDB" id="A0A8H8CG89"/>
<sequence length="493" mass="55052">MNSHTISPHWVAVGTGYERPFGDSEAAFYPASKAGLGDMFLHLSFRAPVNILLEERVSIAWAVIRRRHPLLMCEVKYNEAIGTPFFSFTPPLSVAESLEASKTTISFNHRSKSDLIHDYMNGPRVLSDEHLCHLVLSTAIPTAAAPPGHAEYDLFMCAPHFLGDGTSLHLATHDLLEILASTSTDDQLKYELNLDVNWIMALPPAYEARIDVPKAALARAVSKVDFAKSLDREIGGHTLPRQQHGPQKTVVQETAFSEAETSEILRKCKANNVTVNHVIVALCNIAWARNVSDASLMRNPLMMYTAVTLRPYLSVISATSTYWFVALTYFNIVLPAFLPENEKVFWHRARMVKSQIRQMVQSPFLRSRALEMGKIRVARSRGQTTHLPSFSDIVKGTEVTTQSLPPAPSAALLGLSLIGNLDATYIRSSYPSFHLHTVTTASRQKAGGILLLEHTFANKLWLHLCWDENGFQPGLIQRFWSTLHDVVREFLLQ</sequence>
<dbReference type="Gene3D" id="3.30.559.30">
    <property type="entry name" value="Nonribosomal peptide synthetase, condensation domain"/>
    <property type="match status" value="1"/>
</dbReference>
<dbReference type="InterPro" id="IPR052058">
    <property type="entry name" value="Alcohol_O-acetyltransferase"/>
</dbReference>
<evidence type="ECO:0000313" key="1">
    <source>
        <dbReference type="EMBL" id="KAG5163835.1"/>
    </source>
</evidence>
<dbReference type="PANTHER" id="PTHR28037">
    <property type="entry name" value="ALCOHOL O-ACETYLTRANSFERASE 1-RELATED"/>
    <property type="match status" value="1"/>
</dbReference>
<dbReference type="Gene3D" id="3.30.559.10">
    <property type="entry name" value="Chloramphenicol acetyltransferase-like domain"/>
    <property type="match status" value="1"/>
</dbReference>